<dbReference type="AlphaFoldDB" id="C5BTU3"/>
<dbReference type="HOGENOM" id="CLU_029768_0_0_6"/>
<dbReference type="KEGG" id="ttu:TERTU_4018"/>
<dbReference type="eggNOG" id="COG3258">
    <property type="taxonomic scope" value="Bacteria"/>
</dbReference>
<keyword evidence="2" id="KW-0449">Lipoprotein</keyword>
<proteinExistence type="predicted"/>
<accession>C5BTU3</accession>
<gene>
    <name evidence="2" type="ordered locus">TERTU_4018</name>
</gene>
<keyword evidence="3" id="KW-1185">Reference proteome</keyword>
<dbReference type="Proteomes" id="UP000009080">
    <property type="component" value="Chromosome"/>
</dbReference>
<protein>
    <submittedName>
        <fullName evidence="2">Lipoprotein</fullName>
    </submittedName>
</protein>
<organism evidence="2 3">
    <name type="scientific">Teredinibacter turnerae (strain ATCC 39867 / T7901)</name>
    <dbReference type="NCBI Taxonomy" id="377629"/>
    <lineage>
        <taxon>Bacteria</taxon>
        <taxon>Pseudomonadati</taxon>
        <taxon>Pseudomonadota</taxon>
        <taxon>Gammaproteobacteria</taxon>
        <taxon>Cellvibrionales</taxon>
        <taxon>Cellvibrionaceae</taxon>
        <taxon>Teredinibacter</taxon>
    </lineage>
</organism>
<evidence type="ECO:0000313" key="3">
    <source>
        <dbReference type="Proteomes" id="UP000009080"/>
    </source>
</evidence>
<dbReference type="PROSITE" id="PS51257">
    <property type="entry name" value="PROKAR_LIPOPROTEIN"/>
    <property type="match status" value="1"/>
</dbReference>
<evidence type="ECO:0000256" key="1">
    <source>
        <dbReference type="SAM" id="MobiDB-lite"/>
    </source>
</evidence>
<dbReference type="OrthoDB" id="280897at2"/>
<reference evidence="2 3" key="1">
    <citation type="journal article" date="2009" name="PLoS ONE">
        <title>The complete genome of Teredinibacter turnerae T7901: an intracellular endosymbiont of marine wood-boring bivalves (shipworms).</title>
        <authorList>
            <person name="Yang J.C."/>
            <person name="Madupu R."/>
            <person name="Durkin A.S."/>
            <person name="Ekborg N.A."/>
            <person name="Pedamallu C.S."/>
            <person name="Hostetler J.B."/>
            <person name="Radune D."/>
            <person name="Toms B.S."/>
            <person name="Henrissat B."/>
            <person name="Coutinho P.M."/>
            <person name="Schwarz S."/>
            <person name="Field L."/>
            <person name="Trindade-Silva A.E."/>
            <person name="Soares C.A.G."/>
            <person name="Elshahawi S."/>
            <person name="Hanora A."/>
            <person name="Schmidt E.W."/>
            <person name="Haygood M.G."/>
            <person name="Posfai J."/>
            <person name="Benner J."/>
            <person name="Madinger C."/>
            <person name="Nove J."/>
            <person name="Anton B."/>
            <person name="Chaudhary K."/>
            <person name="Foster J."/>
            <person name="Holman A."/>
            <person name="Kumar S."/>
            <person name="Lessard P.A."/>
            <person name="Luyten Y.A."/>
            <person name="Slatko B."/>
            <person name="Wood N."/>
            <person name="Wu B."/>
            <person name="Teplitski M."/>
            <person name="Mougous J.D."/>
            <person name="Ward N."/>
            <person name="Eisen J.A."/>
            <person name="Badger J.H."/>
            <person name="Distel D.L."/>
        </authorList>
    </citation>
    <scope>NUCLEOTIDE SEQUENCE [LARGE SCALE GENOMIC DNA]</scope>
    <source>
        <strain evidence="3">ATCC 39867 / T7901</strain>
    </source>
</reference>
<sequence>MWKSLSVATLCGVSLLACSPQHPEPSPHAKSTELTDQPISNENELVLPLCDIPLAPPAPQADTAAFASYAWKQFIALNWPVKAHERGVPDCKKPLGSPGYTVWQSYKTTDELFLPDAADPGPWNSPMGAKLLHYAAKANASLPVQESIAQAVGGWLIDQNSNPTYYAISVNETSYGYVRTNQYYNKDVVSNASSVRFPTGSLEVKAAWKILTDSDDASRYISMTAEVENFDNQGSPTGSTREATVGLVGFHIVAQAAGYPQWLWATFEQLDNLDKNGGAGSYHNPNCSGSYCEPNISPKTSGQPFTTPNQITRVTPLDKSVVMANTTWQALVKNTPLQYYQLISPQWPTDPNDPGNPQGSPTPGVVANTTMESYIQPISSCMDCHSTARVPGDSVKSNYSFIFLFAQSASQGGAQ</sequence>
<name>C5BTU3_TERTT</name>
<feature type="region of interest" description="Disordered" evidence="1">
    <location>
        <begin position="346"/>
        <end position="367"/>
    </location>
</feature>
<dbReference type="RefSeq" id="WP_015818255.1">
    <property type="nucleotide sequence ID" value="NC_012997.1"/>
</dbReference>
<evidence type="ECO:0000313" key="2">
    <source>
        <dbReference type="EMBL" id="ACR12143.1"/>
    </source>
</evidence>
<dbReference type="EMBL" id="CP001614">
    <property type="protein sequence ID" value="ACR12143.1"/>
    <property type="molecule type" value="Genomic_DNA"/>
</dbReference>
<dbReference type="STRING" id="377629.TERTU_4018"/>